<reference evidence="1" key="1">
    <citation type="submission" date="2022-01" db="EMBL/GenBank/DDBJ databases">
        <title>Genome Sequence Resource for Two Populations of Ditylenchus destructor, the Migratory Endoparasitic Phytonematode.</title>
        <authorList>
            <person name="Zhang H."/>
            <person name="Lin R."/>
            <person name="Xie B."/>
        </authorList>
    </citation>
    <scope>NUCLEOTIDE SEQUENCE</scope>
    <source>
        <strain evidence="1">BazhouSP</strain>
    </source>
</reference>
<evidence type="ECO:0000313" key="2">
    <source>
        <dbReference type="Proteomes" id="UP001201812"/>
    </source>
</evidence>
<comment type="caution">
    <text evidence="1">The sequence shown here is derived from an EMBL/GenBank/DDBJ whole genome shotgun (WGS) entry which is preliminary data.</text>
</comment>
<keyword evidence="2" id="KW-1185">Reference proteome</keyword>
<sequence>MRRQEVCMPFPFPNRATEAVAVEAVTWTGREKWRKEELVLFHLRSPTKGWTTDAPVLHIGIPSIEFYLCM</sequence>
<dbReference type="EMBL" id="JAKKPZ010000002">
    <property type="protein sequence ID" value="KAI1726489.1"/>
    <property type="molecule type" value="Genomic_DNA"/>
</dbReference>
<dbReference type="AlphaFoldDB" id="A0AAD4NCM5"/>
<evidence type="ECO:0000313" key="1">
    <source>
        <dbReference type="EMBL" id="KAI1726489.1"/>
    </source>
</evidence>
<gene>
    <name evidence="1" type="ORF">DdX_03209</name>
</gene>
<organism evidence="1 2">
    <name type="scientific">Ditylenchus destructor</name>
    <dbReference type="NCBI Taxonomy" id="166010"/>
    <lineage>
        <taxon>Eukaryota</taxon>
        <taxon>Metazoa</taxon>
        <taxon>Ecdysozoa</taxon>
        <taxon>Nematoda</taxon>
        <taxon>Chromadorea</taxon>
        <taxon>Rhabditida</taxon>
        <taxon>Tylenchina</taxon>
        <taxon>Tylenchomorpha</taxon>
        <taxon>Sphaerularioidea</taxon>
        <taxon>Anguinidae</taxon>
        <taxon>Anguininae</taxon>
        <taxon>Ditylenchus</taxon>
    </lineage>
</organism>
<name>A0AAD4NCM5_9BILA</name>
<dbReference type="Proteomes" id="UP001201812">
    <property type="component" value="Unassembled WGS sequence"/>
</dbReference>
<accession>A0AAD4NCM5</accession>
<protein>
    <submittedName>
        <fullName evidence="1">Uncharacterized protein</fullName>
    </submittedName>
</protein>
<proteinExistence type="predicted"/>